<dbReference type="RefSeq" id="WP_379744968.1">
    <property type="nucleotide sequence ID" value="NZ_JBHTCP010000002.1"/>
</dbReference>
<proteinExistence type="predicted"/>
<accession>A0ABW2NL61</accession>
<organism evidence="3 4">
    <name type="scientific">Fictibacillus iocasae</name>
    <dbReference type="NCBI Taxonomy" id="2715437"/>
    <lineage>
        <taxon>Bacteria</taxon>
        <taxon>Bacillati</taxon>
        <taxon>Bacillota</taxon>
        <taxon>Bacilli</taxon>
        <taxon>Bacillales</taxon>
        <taxon>Fictibacillaceae</taxon>
        <taxon>Fictibacillus</taxon>
    </lineage>
</organism>
<name>A0ABW2NL61_9BACL</name>
<comment type="caution">
    <text evidence="3">The sequence shown here is derived from an EMBL/GenBank/DDBJ whole genome shotgun (WGS) entry which is preliminary data.</text>
</comment>
<feature type="compositionally biased region" description="Basic and acidic residues" evidence="1">
    <location>
        <begin position="38"/>
        <end position="51"/>
    </location>
</feature>
<evidence type="ECO:0000313" key="4">
    <source>
        <dbReference type="Proteomes" id="UP001596549"/>
    </source>
</evidence>
<dbReference type="InterPro" id="IPR020481">
    <property type="entry name" value="Intracell_prot_inh_BsuPI"/>
</dbReference>
<gene>
    <name evidence="3" type="ORF">ACFQPF_00630</name>
</gene>
<keyword evidence="4" id="KW-1185">Reference proteome</keyword>
<dbReference type="Proteomes" id="UP001596549">
    <property type="component" value="Unassembled WGS sequence"/>
</dbReference>
<feature type="region of interest" description="Disordered" evidence="1">
    <location>
        <begin position="25"/>
        <end position="52"/>
    </location>
</feature>
<protein>
    <recommendedName>
        <fullName evidence="2">Intracellular proteinase inhibitor BsuPI domain-containing protein</fullName>
    </recommendedName>
</protein>
<dbReference type="Pfam" id="PF12690">
    <property type="entry name" value="BsuPI"/>
    <property type="match status" value="1"/>
</dbReference>
<sequence length="172" mass="19305">MKKVILSTAAICLILAAGCGTKEEQGKQKGEAVMGDGQRNDGEKGKEKRPEQQGIVAGAIEPSLSILEDKPGQVLLRYELKNQTEEVKVFQFTSGKRYDYTVTDKSGNVVYEFSKEHMFMQVLNEATVKQGDSYVQDILIKDLPPGKYKVEVWLTAKNEPEDYRKTIDIELN</sequence>
<dbReference type="PROSITE" id="PS51257">
    <property type="entry name" value="PROKAR_LIPOPROTEIN"/>
    <property type="match status" value="1"/>
</dbReference>
<dbReference type="Gene3D" id="2.60.40.2360">
    <property type="entry name" value="Intracellular proteinase inhibitor BsuPI"/>
    <property type="match status" value="1"/>
</dbReference>
<reference evidence="4" key="1">
    <citation type="journal article" date="2019" name="Int. J. Syst. Evol. Microbiol.">
        <title>The Global Catalogue of Microorganisms (GCM) 10K type strain sequencing project: providing services to taxonomists for standard genome sequencing and annotation.</title>
        <authorList>
            <consortium name="The Broad Institute Genomics Platform"/>
            <consortium name="The Broad Institute Genome Sequencing Center for Infectious Disease"/>
            <person name="Wu L."/>
            <person name="Ma J."/>
        </authorList>
    </citation>
    <scope>NUCLEOTIDE SEQUENCE [LARGE SCALE GENOMIC DNA]</scope>
    <source>
        <strain evidence="4">NBRC 106396</strain>
    </source>
</reference>
<evidence type="ECO:0000313" key="3">
    <source>
        <dbReference type="EMBL" id="MFC7370181.1"/>
    </source>
</evidence>
<dbReference type="InterPro" id="IPR038144">
    <property type="entry name" value="IPI"/>
</dbReference>
<feature type="domain" description="Intracellular proteinase inhibitor BsuPI" evidence="2">
    <location>
        <begin position="69"/>
        <end position="158"/>
    </location>
</feature>
<dbReference type="EMBL" id="JBHTCP010000002">
    <property type="protein sequence ID" value="MFC7370181.1"/>
    <property type="molecule type" value="Genomic_DNA"/>
</dbReference>
<evidence type="ECO:0000256" key="1">
    <source>
        <dbReference type="SAM" id="MobiDB-lite"/>
    </source>
</evidence>
<evidence type="ECO:0000259" key="2">
    <source>
        <dbReference type="Pfam" id="PF12690"/>
    </source>
</evidence>